<dbReference type="SUPFAM" id="SSF53448">
    <property type="entry name" value="Nucleotide-diphospho-sugar transferases"/>
    <property type="match status" value="1"/>
</dbReference>
<dbReference type="RefSeq" id="WP_200585036.1">
    <property type="nucleotide sequence ID" value="NZ_JAEHFY010000005.1"/>
</dbReference>
<accession>A0ABS1BJ80</accession>
<comment type="caution">
    <text evidence="1">The sequence shown here is derived from an EMBL/GenBank/DDBJ whole genome shotgun (WGS) entry which is preliminary data.</text>
</comment>
<dbReference type="EMBL" id="JAEHFY010000005">
    <property type="protein sequence ID" value="MBK0382254.1"/>
    <property type="molecule type" value="Genomic_DNA"/>
</dbReference>
<dbReference type="Gene3D" id="3.90.550.10">
    <property type="entry name" value="Spore Coat Polysaccharide Biosynthesis Protein SpsA, Chain A"/>
    <property type="match status" value="1"/>
</dbReference>
<gene>
    <name evidence="1" type="ORF">I5M32_04710</name>
</gene>
<keyword evidence="2" id="KW-1185">Reference proteome</keyword>
<name>A0ABS1BJ80_9SPHI</name>
<evidence type="ECO:0000313" key="1">
    <source>
        <dbReference type="EMBL" id="MBK0382254.1"/>
    </source>
</evidence>
<dbReference type="Proteomes" id="UP000660024">
    <property type="component" value="Unassembled WGS sequence"/>
</dbReference>
<evidence type="ECO:0000313" key="2">
    <source>
        <dbReference type="Proteomes" id="UP000660024"/>
    </source>
</evidence>
<reference evidence="1 2" key="1">
    <citation type="submission" date="2020-12" db="EMBL/GenBank/DDBJ databases">
        <title>Bacterial novel species Pedobacter sp. SD-b isolated from soil.</title>
        <authorList>
            <person name="Jung H.-Y."/>
        </authorList>
    </citation>
    <scope>NUCLEOTIDE SEQUENCE [LARGE SCALE GENOMIC DNA]</scope>
    <source>
        <strain evidence="1 2">SD-b</strain>
    </source>
</reference>
<proteinExistence type="predicted"/>
<sequence length="306" mass="35641">MQNLAPIALFVYNRPEHTRRTLKFLQANQLAEDSRLYIFADAAKTDAEEENVRLVNEVVSNIDGFKSVRVVRAKKNLGLANSIINGVKELVNTYGKVIVFEDDLLSSPFTLEYFNEALDKYQEQEKVMHIGAYMYPLAFADDLPETFFYRAVHSWGWATWKRAWDKFNPNIDELMARFDEEKKFAFSIEHKMNFWKQMEGFKVGKNNSWAIRWYASVFLNNGLSLNPTHSLINNIGHDGTGTHSNIEKMYQVNISQKPIKQFPTVIEENPIAYQMIRNFLAKRKGNIFERLLRFIKQKIKTLPPSL</sequence>
<dbReference type="CDD" id="cd00761">
    <property type="entry name" value="Glyco_tranf_GTA_type"/>
    <property type="match status" value="1"/>
</dbReference>
<organism evidence="1 2">
    <name type="scientific">Pedobacter segetis</name>
    <dbReference type="NCBI Taxonomy" id="2793069"/>
    <lineage>
        <taxon>Bacteria</taxon>
        <taxon>Pseudomonadati</taxon>
        <taxon>Bacteroidota</taxon>
        <taxon>Sphingobacteriia</taxon>
        <taxon>Sphingobacteriales</taxon>
        <taxon>Sphingobacteriaceae</taxon>
        <taxon>Pedobacter</taxon>
    </lineage>
</organism>
<dbReference type="InterPro" id="IPR029044">
    <property type="entry name" value="Nucleotide-diphossugar_trans"/>
</dbReference>
<protein>
    <submittedName>
        <fullName evidence="1">Glycosyltransferase</fullName>
    </submittedName>
</protein>